<dbReference type="PANTHER" id="PTHR13369:SF3">
    <property type="entry name" value="METHYLTRANSFERASE DOMAIN-CONTAINING PROTEIN"/>
    <property type="match status" value="1"/>
</dbReference>
<name>A0A1E5SKR0_9BACT</name>
<feature type="region of interest" description="Disordered" evidence="1">
    <location>
        <begin position="100"/>
        <end position="124"/>
    </location>
</feature>
<proteinExistence type="predicted"/>
<evidence type="ECO:0000313" key="4">
    <source>
        <dbReference type="Proteomes" id="UP000095552"/>
    </source>
</evidence>
<dbReference type="PANTHER" id="PTHR13369">
    <property type="match status" value="1"/>
</dbReference>
<dbReference type="InterPro" id="IPR029063">
    <property type="entry name" value="SAM-dependent_MTases_sf"/>
</dbReference>
<evidence type="ECO:0000313" key="3">
    <source>
        <dbReference type="EMBL" id="OEJ99710.1"/>
    </source>
</evidence>
<dbReference type="AlphaFoldDB" id="A0A1E5SKR0"/>
<accession>A0A1E5SKR0</accession>
<dbReference type="Pfam" id="PF13679">
    <property type="entry name" value="Methyltransf_32"/>
    <property type="match status" value="1"/>
</dbReference>
<organism evidence="3 4">
    <name type="scientific">Roseivirga misakiensis</name>
    <dbReference type="NCBI Taxonomy" id="1563681"/>
    <lineage>
        <taxon>Bacteria</taxon>
        <taxon>Pseudomonadati</taxon>
        <taxon>Bacteroidota</taxon>
        <taxon>Cytophagia</taxon>
        <taxon>Cytophagales</taxon>
        <taxon>Roseivirgaceae</taxon>
        <taxon>Roseivirga</taxon>
    </lineage>
</organism>
<dbReference type="Gene3D" id="3.40.50.150">
    <property type="entry name" value="Vaccinia Virus protein VP39"/>
    <property type="match status" value="1"/>
</dbReference>
<dbReference type="Proteomes" id="UP000095552">
    <property type="component" value="Unassembled WGS sequence"/>
</dbReference>
<evidence type="ECO:0000256" key="1">
    <source>
        <dbReference type="SAM" id="MobiDB-lite"/>
    </source>
</evidence>
<reference evidence="3 4" key="1">
    <citation type="submission" date="2016-08" db="EMBL/GenBank/DDBJ databases">
        <title>Draft genome of Fabibacter sp. strain SK-8.</title>
        <authorList>
            <person name="Wong S.-K."/>
            <person name="Hamasaki K."/>
            <person name="Yoshizawa S."/>
        </authorList>
    </citation>
    <scope>NUCLEOTIDE SEQUENCE [LARGE SCALE GENOMIC DNA]</scope>
    <source>
        <strain evidence="3 4">SK-8</strain>
    </source>
</reference>
<dbReference type="GO" id="GO:0005737">
    <property type="term" value="C:cytoplasm"/>
    <property type="evidence" value="ECO:0007669"/>
    <property type="project" value="TreeGrafter"/>
</dbReference>
<comment type="caution">
    <text evidence="3">The sequence shown here is derived from an EMBL/GenBank/DDBJ whole genome shotgun (WGS) entry which is preliminary data.</text>
</comment>
<gene>
    <name evidence="3" type="ORF">BFP71_09075</name>
</gene>
<dbReference type="EMBL" id="MDGQ01000005">
    <property type="protein sequence ID" value="OEJ99710.1"/>
    <property type="molecule type" value="Genomic_DNA"/>
</dbReference>
<feature type="domain" description="Methyltransferase" evidence="2">
    <location>
        <begin position="153"/>
        <end position="291"/>
    </location>
</feature>
<keyword evidence="4" id="KW-1185">Reference proteome</keyword>
<dbReference type="InterPro" id="IPR025714">
    <property type="entry name" value="Methyltranfer_dom"/>
</dbReference>
<dbReference type="STRING" id="1563681.BFP71_09075"/>
<dbReference type="OrthoDB" id="5502211at2"/>
<dbReference type="RefSeq" id="WP_069835172.1">
    <property type="nucleotide sequence ID" value="NZ_MDGQ01000005.1"/>
</dbReference>
<evidence type="ECO:0000259" key="2">
    <source>
        <dbReference type="Pfam" id="PF13679"/>
    </source>
</evidence>
<sequence length="386" mass="43292">MSKEKELLLEFETSIQNDSFVRLTLSKPADKDGSLKKVIITLASIKREAHLSFVYRHKTNDITKNLKVVEGKTTVESLISSDFQIANLFTTNGDFQFEKNNSKSSLRKSKPSFKTVPSRGHDKEKRHLIQNTEYLKLLGVLDKNGRVQKDKGDKFKQINKFIEVIDGLLKGSELNQADKLVKVVDMGSGKGYLTFALYDYLSGQLKLPTSITGVEVRQDLIDKCNGIAKAVNFENLDFQLGYIADFSLDKTNILIALHACDTATDDAIAKGMAAEAELIICAPCCHKQVRKSMTGNTGLDSVLQHGILKERQAEIVTDAIRALIMEANGYKTKVFEFISTEHTGKNLMIVGERKRQNPNPQQYLDEVEKLKSQFSISHHYLESLVN</sequence>
<dbReference type="SUPFAM" id="SSF53335">
    <property type="entry name" value="S-adenosyl-L-methionine-dependent methyltransferases"/>
    <property type="match status" value="1"/>
</dbReference>
<protein>
    <recommendedName>
        <fullName evidence="2">Methyltransferase domain-containing protein</fullName>
    </recommendedName>
</protein>